<feature type="compositionally biased region" description="Basic residues" evidence="1">
    <location>
        <begin position="233"/>
        <end position="244"/>
    </location>
</feature>
<name>A0A9P7YLI9_9HELO</name>
<feature type="transmembrane region" description="Helical" evidence="2">
    <location>
        <begin position="80"/>
        <end position="102"/>
    </location>
</feature>
<protein>
    <submittedName>
        <fullName evidence="3">Uncharacterized protein</fullName>
    </submittedName>
</protein>
<accession>A0A9P7YLI9</accession>
<keyword evidence="2" id="KW-0472">Membrane</keyword>
<comment type="caution">
    <text evidence="3">The sequence shown here is derived from an EMBL/GenBank/DDBJ whole genome shotgun (WGS) entry which is preliminary data.</text>
</comment>
<evidence type="ECO:0000313" key="4">
    <source>
        <dbReference type="Proteomes" id="UP000824998"/>
    </source>
</evidence>
<reference evidence="3" key="1">
    <citation type="journal article" date="2021" name="IMA Fungus">
        <title>Genomic characterization of three marine fungi, including Emericellopsis atlantica sp. nov. with signatures of a generalist lifestyle and marine biomass degradation.</title>
        <authorList>
            <person name="Hagestad O.C."/>
            <person name="Hou L."/>
            <person name="Andersen J.H."/>
            <person name="Hansen E.H."/>
            <person name="Altermark B."/>
            <person name="Li C."/>
            <person name="Kuhnert E."/>
            <person name="Cox R.J."/>
            <person name="Crous P.W."/>
            <person name="Spatafora J.W."/>
            <person name="Lail K."/>
            <person name="Amirebrahimi M."/>
            <person name="Lipzen A."/>
            <person name="Pangilinan J."/>
            <person name="Andreopoulos W."/>
            <person name="Hayes R.D."/>
            <person name="Ng V."/>
            <person name="Grigoriev I.V."/>
            <person name="Jackson S.A."/>
            <person name="Sutton T.D.S."/>
            <person name="Dobson A.D.W."/>
            <person name="Rama T."/>
        </authorList>
    </citation>
    <scope>NUCLEOTIDE SEQUENCE</scope>
    <source>
        <strain evidence="3">TRa018bII</strain>
    </source>
</reference>
<keyword evidence="4" id="KW-1185">Reference proteome</keyword>
<feature type="compositionally biased region" description="Low complexity" evidence="1">
    <location>
        <begin position="132"/>
        <end position="143"/>
    </location>
</feature>
<keyword evidence="2" id="KW-0812">Transmembrane</keyword>
<keyword evidence="2" id="KW-1133">Transmembrane helix</keyword>
<proteinExistence type="predicted"/>
<evidence type="ECO:0000313" key="3">
    <source>
        <dbReference type="EMBL" id="KAG9235218.1"/>
    </source>
</evidence>
<feature type="region of interest" description="Disordered" evidence="1">
    <location>
        <begin position="195"/>
        <end position="265"/>
    </location>
</feature>
<feature type="region of interest" description="Disordered" evidence="1">
    <location>
        <begin position="107"/>
        <end position="183"/>
    </location>
</feature>
<feature type="region of interest" description="Disordered" evidence="1">
    <location>
        <begin position="39"/>
        <end position="74"/>
    </location>
</feature>
<organism evidence="3 4">
    <name type="scientific">Amylocarpus encephaloides</name>
    <dbReference type="NCBI Taxonomy" id="45428"/>
    <lineage>
        <taxon>Eukaryota</taxon>
        <taxon>Fungi</taxon>
        <taxon>Dikarya</taxon>
        <taxon>Ascomycota</taxon>
        <taxon>Pezizomycotina</taxon>
        <taxon>Leotiomycetes</taxon>
        <taxon>Helotiales</taxon>
        <taxon>Helotiales incertae sedis</taxon>
        <taxon>Amylocarpus</taxon>
    </lineage>
</organism>
<dbReference type="Proteomes" id="UP000824998">
    <property type="component" value="Unassembled WGS sequence"/>
</dbReference>
<feature type="compositionally biased region" description="Low complexity" evidence="1">
    <location>
        <begin position="107"/>
        <end position="124"/>
    </location>
</feature>
<gene>
    <name evidence="3" type="ORF">BJ875DRAFT_279679</name>
</gene>
<evidence type="ECO:0000256" key="1">
    <source>
        <dbReference type="SAM" id="MobiDB-lite"/>
    </source>
</evidence>
<sequence length="277" mass="30266">MAPIIVVPLNPRQNDPTASPPQITLTVTRLSTTYTTTIGLGAATSPPVNQDSVPTSSPETSPSPPAQPVIAPTNKHSNGAAVGGGIVGAVLGLFVVVLLLWWCGVCGSRSRSSSSGSRSLNGSRPRSRSRSWSRSPSRSSSRSSSDRSSDYSATMGQRGGGWSKREKEYVRRPKTARTRSHMDRNDIIGFDLRRGRTRNSRSGNTVTIKGWSRPKRRGRTPKGLAGWYLGTRRSTRRDSRRRNSSRWSDSDWRAGGEKSRNNHAWVNGRAHISTIDD</sequence>
<evidence type="ECO:0000256" key="2">
    <source>
        <dbReference type="SAM" id="Phobius"/>
    </source>
</evidence>
<dbReference type="AlphaFoldDB" id="A0A9P7YLI9"/>
<feature type="compositionally biased region" description="Basic and acidic residues" evidence="1">
    <location>
        <begin position="248"/>
        <end position="260"/>
    </location>
</feature>
<dbReference type="EMBL" id="MU251438">
    <property type="protein sequence ID" value="KAG9235218.1"/>
    <property type="molecule type" value="Genomic_DNA"/>
</dbReference>